<dbReference type="InterPro" id="IPR011761">
    <property type="entry name" value="ATP-grasp"/>
</dbReference>
<feature type="domain" description="ATP-grasp" evidence="3">
    <location>
        <begin position="260"/>
        <end position="457"/>
    </location>
</feature>
<dbReference type="PROSITE" id="PS50975">
    <property type="entry name" value="ATP_GRASP"/>
    <property type="match status" value="1"/>
</dbReference>
<keyword evidence="4" id="KW-0436">Ligase</keyword>
<protein>
    <submittedName>
        <fullName evidence="4">Glutathione synthase/RimK-type ligase, ATP-grasp superfamily</fullName>
    </submittedName>
</protein>
<dbReference type="InterPro" id="IPR011990">
    <property type="entry name" value="TPR-like_helical_dom_sf"/>
</dbReference>
<dbReference type="GO" id="GO:0046872">
    <property type="term" value="F:metal ion binding"/>
    <property type="evidence" value="ECO:0007669"/>
    <property type="project" value="InterPro"/>
</dbReference>
<evidence type="ECO:0000256" key="2">
    <source>
        <dbReference type="SAM" id="MobiDB-lite"/>
    </source>
</evidence>
<dbReference type="Proteomes" id="UP000199706">
    <property type="component" value="Unassembled WGS sequence"/>
</dbReference>
<accession>A0A1G8C140</accession>
<dbReference type="SUPFAM" id="SSF48452">
    <property type="entry name" value="TPR-like"/>
    <property type="match status" value="1"/>
</dbReference>
<keyword evidence="1" id="KW-0067">ATP-binding</keyword>
<evidence type="ECO:0000313" key="4">
    <source>
        <dbReference type="EMBL" id="SDH39125.1"/>
    </source>
</evidence>
<dbReference type="Gene3D" id="1.25.40.10">
    <property type="entry name" value="Tetratricopeptide repeat domain"/>
    <property type="match status" value="1"/>
</dbReference>
<feature type="region of interest" description="Disordered" evidence="2">
    <location>
        <begin position="1"/>
        <end position="26"/>
    </location>
</feature>
<sequence length="467" mass="50815">MTRDPDHSSPQHSRDPAGHDDSREAFPLDPAQHRALADARRAAGDELGAVAHLIAAHTLDAYASGAADATAANLCDVATGYFMKGDHEIAAAWYELVLTLDPNLAIACQNLAAIHAGAGRTAAADAWRERAYRLQRVFVEQAPGHTRRVLLLCAGRASGNVPFDALLPGAINCRIKYAVDYADEAEDAQLPSFDLVFNAIGEPDVAAPLAARLERFTSSLKSNPAARSARALLNPPAGVARTARHRIPALLGDLHDVQVAQCIRVDTAPASPEALAAMLADSGIALPVLARPAAAHGGEGLVRCDDLSALLTRLRNYEAGPQYLTAYRDTRSADGYYRKYRMIFVDREPFPYHLAISPHWMVHYFSAEMEGHAWKLDEERRFLEDPAAALGERALQAIAAIGRRLELDYAGIDFTLLPDGQVFVFEANATMLAHYERSTGALAHKNPFVQHIVDAFERLLKRRTAVE</sequence>
<gene>
    <name evidence="4" type="ORF">SAMN05216466_109230</name>
</gene>
<dbReference type="Gene3D" id="3.30.470.20">
    <property type="entry name" value="ATP-grasp fold, B domain"/>
    <property type="match status" value="1"/>
</dbReference>
<evidence type="ECO:0000259" key="3">
    <source>
        <dbReference type="PROSITE" id="PS50975"/>
    </source>
</evidence>
<dbReference type="AlphaFoldDB" id="A0A1G8C140"/>
<reference evidence="4 5" key="1">
    <citation type="submission" date="2016-10" db="EMBL/GenBank/DDBJ databases">
        <authorList>
            <person name="de Groot N.N."/>
        </authorList>
    </citation>
    <scope>NUCLEOTIDE SEQUENCE [LARGE SCALE GENOMIC DNA]</scope>
    <source>
        <strain evidence="4 5">LMG 2247</strain>
    </source>
</reference>
<dbReference type="RefSeq" id="WP_176072119.1">
    <property type="nucleotide sequence ID" value="NZ_CADFGM010000004.1"/>
</dbReference>
<organism evidence="4 5">
    <name type="scientific">Paraburkholderia phenazinium</name>
    <dbReference type="NCBI Taxonomy" id="60549"/>
    <lineage>
        <taxon>Bacteria</taxon>
        <taxon>Pseudomonadati</taxon>
        <taxon>Pseudomonadota</taxon>
        <taxon>Betaproteobacteria</taxon>
        <taxon>Burkholderiales</taxon>
        <taxon>Burkholderiaceae</taxon>
        <taxon>Paraburkholderia</taxon>
    </lineage>
</organism>
<proteinExistence type="predicted"/>
<dbReference type="SUPFAM" id="SSF56059">
    <property type="entry name" value="Glutathione synthetase ATP-binding domain-like"/>
    <property type="match status" value="1"/>
</dbReference>
<keyword evidence="1" id="KW-0547">Nucleotide-binding</keyword>
<evidence type="ECO:0000313" key="5">
    <source>
        <dbReference type="Proteomes" id="UP000199706"/>
    </source>
</evidence>
<name>A0A1G8C140_9BURK</name>
<evidence type="ECO:0000256" key="1">
    <source>
        <dbReference type="PROSITE-ProRule" id="PRU00409"/>
    </source>
</evidence>
<dbReference type="GO" id="GO:0005524">
    <property type="term" value="F:ATP binding"/>
    <property type="evidence" value="ECO:0007669"/>
    <property type="project" value="UniProtKB-UniRule"/>
</dbReference>
<dbReference type="EMBL" id="FNCJ01000009">
    <property type="protein sequence ID" value="SDH39125.1"/>
    <property type="molecule type" value="Genomic_DNA"/>
</dbReference>
<dbReference type="GO" id="GO:0016874">
    <property type="term" value="F:ligase activity"/>
    <property type="evidence" value="ECO:0007669"/>
    <property type="project" value="UniProtKB-KW"/>
</dbReference>